<dbReference type="AlphaFoldDB" id="A0A6L8VAT5"/>
<evidence type="ECO:0000313" key="2">
    <source>
        <dbReference type="Proteomes" id="UP000481087"/>
    </source>
</evidence>
<proteinExistence type="predicted"/>
<dbReference type="InterPro" id="IPR006059">
    <property type="entry name" value="SBP"/>
</dbReference>
<dbReference type="CDD" id="cd14748">
    <property type="entry name" value="PBP2_UgpB"/>
    <property type="match status" value="1"/>
</dbReference>
<dbReference type="EMBL" id="WTUZ01000039">
    <property type="protein sequence ID" value="MZQ86330.1"/>
    <property type="molecule type" value="Genomic_DNA"/>
</dbReference>
<gene>
    <name evidence="1" type="ORF">GQF01_29930</name>
</gene>
<accession>A0A6L8VAT5</accession>
<comment type="caution">
    <text evidence="1">The sequence shown here is derived from an EMBL/GenBank/DDBJ whole genome shotgun (WGS) entry which is preliminary data.</text>
</comment>
<sequence length="434" mass="47651">MKKQWVAGGIGLILSASILLSGCSSSTEQLNKKSDGANGGSKTLTFWRAGTDPAENAYWKRVMSDFETKHPGVKIAYSEVPFGSDMETKLNAAYASGTSPDVLSYTLASLAQRANLGQYEPLDAYTSKWADKSDMLESVVDTGTYKGKLYGIGFIPDPRVLLWRKDLFKAAGLDPEKPPANWDELMQYAEKLTKKDGATTTMAGFGIPTATGWTLWQSFVLQNGGKIIDPETNTPLFDSPESIEATQYLIDMVKKGITIPNDSTKSNENLFPNGKAAIAYDSPAAFTNLQKEHPELNGQIGVSGPISRKMKSTFAGMRLLFMSSQSKQKDLAFEFMQTVMAKEETWARYKELGTPVVRKSLKDDYIKENPVMNGAIFDAVTYGQGAAKVTYSGKMYEFISLNLEEAYYGKKTGEQAMKDAAAQLTKELPNLISK</sequence>
<name>A0A6L8VAT5_9BACL</name>
<reference evidence="1 2" key="1">
    <citation type="submission" date="2019-12" db="EMBL/GenBank/DDBJ databases">
        <title>Paenibacillus sp. nov. sp. isolated from soil.</title>
        <authorList>
            <person name="Kim J."/>
            <person name="Jeong S.E."/>
            <person name="Jung H.S."/>
            <person name="Jeon C.O."/>
        </authorList>
    </citation>
    <scope>NUCLEOTIDE SEQUENCE [LARGE SCALE GENOMIC DNA]</scope>
    <source>
        <strain evidence="1 2">5J-6</strain>
    </source>
</reference>
<dbReference type="SUPFAM" id="SSF53850">
    <property type="entry name" value="Periplasmic binding protein-like II"/>
    <property type="match status" value="1"/>
</dbReference>
<evidence type="ECO:0000313" key="1">
    <source>
        <dbReference type="EMBL" id="MZQ86330.1"/>
    </source>
</evidence>
<dbReference type="Proteomes" id="UP000481087">
    <property type="component" value="Unassembled WGS sequence"/>
</dbReference>
<organism evidence="1 2">
    <name type="scientific">Paenibacillus silvestris</name>
    <dbReference type="NCBI Taxonomy" id="2606219"/>
    <lineage>
        <taxon>Bacteria</taxon>
        <taxon>Bacillati</taxon>
        <taxon>Bacillota</taxon>
        <taxon>Bacilli</taxon>
        <taxon>Bacillales</taxon>
        <taxon>Paenibacillaceae</taxon>
        <taxon>Paenibacillus</taxon>
    </lineage>
</organism>
<dbReference type="Pfam" id="PF13416">
    <property type="entry name" value="SBP_bac_8"/>
    <property type="match status" value="1"/>
</dbReference>
<keyword evidence="2" id="KW-1185">Reference proteome</keyword>
<dbReference type="PROSITE" id="PS51257">
    <property type="entry name" value="PROKAR_LIPOPROTEIN"/>
    <property type="match status" value="1"/>
</dbReference>
<dbReference type="InterPro" id="IPR050490">
    <property type="entry name" value="Bact_solute-bd_prot1"/>
</dbReference>
<dbReference type="PANTHER" id="PTHR43649:SF12">
    <property type="entry name" value="DIACETYLCHITOBIOSE BINDING PROTEIN DASA"/>
    <property type="match status" value="1"/>
</dbReference>
<dbReference type="PANTHER" id="PTHR43649">
    <property type="entry name" value="ARABINOSE-BINDING PROTEIN-RELATED"/>
    <property type="match status" value="1"/>
</dbReference>
<dbReference type="Gene3D" id="3.40.190.10">
    <property type="entry name" value="Periplasmic binding protein-like II"/>
    <property type="match status" value="1"/>
</dbReference>
<dbReference type="RefSeq" id="WP_161410756.1">
    <property type="nucleotide sequence ID" value="NZ_WTUZ01000039.1"/>
</dbReference>
<protein>
    <submittedName>
        <fullName evidence="1">Extracellular solute-binding protein</fullName>
    </submittedName>
</protein>